<dbReference type="EMBL" id="GBXM01101817">
    <property type="protein sequence ID" value="JAH06760.1"/>
    <property type="molecule type" value="Transcribed_RNA"/>
</dbReference>
<evidence type="ECO:0000313" key="1">
    <source>
        <dbReference type="EMBL" id="JAH06760.1"/>
    </source>
</evidence>
<protein>
    <submittedName>
        <fullName evidence="1">Uncharacterized protein</fullName>
    </submittedName>
</protein>
<organism evidence="1">
    <name type="scientific">Anguilla anguilla</name>
    <name type="common">European freshwater eel</name>
    <name type="synonym">Muraena anguilla</name>
    <dbReference type="NCBI Taxonomy" id="7936"/>
    <lineage>
        <taxon>Eukaryota</taxon>
        <taxon>Metazoa</taxon>
        <taxon>Chordata</taxon>
        <taxon>Craniata</taxon>
        <taxon>Vertebrata</taxon>
        <taxon>Euteleostomi</taxon>
        <taxon>Actinopterygii</taxon>
        <taxon>Neopterygii</taxon>
        <taxon>Teleostei</taxon>
        <taxon>Anguilliformes</taxon>
        <taxon>Anguillidae</taxon>
        <taxon>Anguilla</taxon>
    </lineage>
</organism>
<accession>A0A0E9PRS3</accession>
<sequence>MTRRDVIDMALPSRSTAAIAPPSCDITDMCCNTGSKKMRIRHNNRNNSSYQLRA</sequence>
<reference evidence="1" key="1">
    <citation type="submission" date="2014-11" db="EMBL/GenBank/DDBJ databases">
        <authorList>
            <person name="Amaro Gonzalez C."/>
        </authorList>
    </citation>
    <scope>NUCLEOTIDE SEQUENCE</scope>
</reference>
<proteinExistence type="predicted"/>
<dbReference type="AlphaFoldDB" id="A0A0E9PRS3"/>
<name>A0A0E9PRS3_ANGAN</name>
<reference evidence="1" key="2">
    <citation type="journal article" date="2015" name="Fish Shellfish Immunol.">
        <title>Early steps in the European eel (Anguilla anguilla)-Vibrio vulnificus interaction in the gills: Role of the RtxA13 toxin.</title>
        <authorList>
            <person name="Callol A."/>
            <person name="Pajuelo D."/>
            <person name="Ebbesson L."/>
            <person name="Teles M."/>
            <person name="MacKenzie S."/>
            <person name="Amaro C."/>
        </authorList>
    </citation>
    <scope>NUCLEOTIDE SEQUENCE</scope>
</reference>